<feature type="signal peptide" evidence="1">
    <location>
        <begin position="1"/>
        <end position="25"/>
    </location>
</feature>
<dbReference type="SMART" id="SM00028">
    <property type="entry name" value="TPR"/>
    <property type="match status" value="3"/>
</dbReference>
<dbReference type="PANTHER" id="PTHR43628:SF1">
    <property type="entry name" value="CHITIN SYNTHASE REGULATORY FACTOR 2-RELATED"/>
    <property type="match status" value="1"/>
</dbReference>
<dbReference type="SMART" id="SM00671">
    <property type="entry name" value="SEL1"/>
    <property type="match status" value="6"/>
</dbReference>
<evidence type="ECO:0000256" key="1">
    <source>
        <dbReference type="SAM" id="SignalP"/>
    </source>
</evidence>
<dbReference type="InterPro" id="IPR011990">
    <property type="entry name" value="TPR-like_helical_dom_sf"/>
</dbReference>
<dbReference type="InterPro" id="IPR052945">
    <property type="entry name" value="Mitotic_Regulator"/>
</dbReference>
<dbReference type="Proteomes" id="UP000294444">
    <property type="component" value="Chromosome"/>
</dbReference>
<keyword evidence="1" id="KW-0732">Signal</keyword>
<evidence type="ECO:0000313" key="2">
    <source>
        <dbReference type="EMBL" id="QBQ64429.1"/>
    </source>
</evidence>
<dbReference type="InterPro" id="IPR006597">
    <property type="entry name" value="Sel1-like"/>
</dbReference>
<dbReference type="PANTHER" id="PTHR43628">
    <property type="entry name" value="ACTIVATOR OF C KINASE PROTEIN 1-RELATED"/>
    <property type="match status" value="1"/>
</dbReference>
<organism evidence="2 3">
    <name type="scientific">Actinobacillus indolicus</name>
    <dbReference type="NCBI Taxonomy" id="51049"/>
    <lineage>
        <taxon>Bacteria</taxon>
        <taxon>Pseudomonadati</taxon>
        <taxon>Pseudomonadota</taxon>
        <taxon>Gammaproteobacteria</taxon>
        <taxon>Pasteurellales</taxon>
        <taxon>Pasteurellaceae</taxon>
        <taxon>Actinobacillus</taxon>
    </lineage>
</organism>
<gene>
    <name evidence="2" type="ORF">EXH44_09450</name>
</gene>
<accession>A0A4P7CLN5</accession>
<sequence length="358" mass="40757">MRKNLFTLTKIAALSLVLASGSVFADIDYDKLPLKDLTELAQKGDSHAQVQLGYRYDEGIGLKKDHEKAVEFYLKAEKQNNATAQNNLGWAYHQGLGVKQDYTKAKEWYEKAIANKEGSKKTHALAMNNLGELYREGLGVESNSDKALELYLEAEKIRPHSGTEFEIGLLYDDKKDYKQAAEWYQKSAAQGDYRAQNNLGNLYRRGKGVAQDYKKAMELYQQAAAQNNNRAYSNIGDLYAEGLGVKPDDKKAFEYYTKAFEASNPYVYENLVDFYMNGRGVAKDEVKAFQLVLQKAPSYDKFNRFFEKYPNFNKDSMKNFLCKNKANAELLFNAGVRWGVPKEKNPSPEVLIKQFCSK</sequence>
<dbReference type="AlphaFoldDB" id="A0A4P7CLN5"/>
<proteinExistence type="predicted"/>
<feature type="chain" id="PRO_5020748947" evidence="1">
    <location>
        <begin position="26"/>
        <end position="358"/>
    </location>
</feature>
<protein>
    <submittedName>
        <fullName evidence="2">Sel1 repeat family protein</fullName>
    </submittedName>
</protein>
<name>A0A4P7CLN5_9PAST</name>
<dbReference type="RefSeq" id="WP_162857246.1">
    <property type="nucleotide sequence ID" value="NZ_CP038145.1"/>
</dbReference>
<dbReference type="InterPro" id="IPR019734">
    <property type="entry name" value="TPR_rpt"/>
</dbReference>
<dbReference type="Gene3D" id="1.25.40.10">
    <property type="entry name" value="Tetratricopeptide repeat domain"/>
    <property type="match status" value="2"/>
</dbReference>
<reference evidence="2 3" key="1">
    <citation type="submission" date="2019-03" db="EMBL/GenBank/DDBJ databases">
        <authorList>
            <person name="Che Y."/>
            <person name="Zhou L."/>
        </authorList>
    </citation>
    <scope>NUCLEOTIDE SEQUENCE [LARGE SCALE GENOMIC DNA]</scope>
    <source>
        <strain evidence="2 3">AIFJ1607</strain>
    </source>
</reference>
<dbReference type="EMBL" id="CP038145">
    <property type="protein sequence ID" value="QBQ64429.1"/>
    <property type="molecule type" value="Genomic_DNA"/>
</dbReference>
<dbReference type="SUPFAM" id="SSF81901">
    <property type="entry name" value="HCP-like"/>
    <property type="match status" value="2"/>
</dbReference>
<evidence type="ECO:0000313" key="3">
    <source>
        <dbReference type="Proteomes" id="UP000294444"/>
    </source>
</evidence>
<dbReference type="Pfam" id="PF08238">
    <property type="entry name" value="Sel1"/>
    <property type="match status" value="7"/>
</dbReference>
<keyword evidence="3" id="KW-1185">Reference proteome</keyword>
<dbReference type="KEGG" id="aio:EXH44_09450"/>